<reference evidence="1" key="1">
    <citation type="journal article" date="2014" name="Int. J. Syst. Evol. Microbiol.">
        <title>Complete genome sequence of Corynebacterium casei LMG S-19264T (=DSM 44701T), isolated from a smear-ripened cheese.</title>
        <authorList>
            <consortium name="US DOE Joint Genome Institute (JGI-PGF)"/>
            <person name="Walter F."/>
            <person name="Albersmeier A."/>
            <person name="Kalinowski J."/>
            <person name="Ruckert C."/>
        </authorList>
    </citation>
    <scope>NUCLEOTIDE SEQUENCE</scope>
    <source>
        <strain evidence="1">JCM 4125</strain>
    </source>
</reference>
<comment type="caution">
    <text evidence="1">The sequence shown here is derived from an EMBL/GenBank/DDBJ whole genome shotgun (WGS) entry which is preliminary data.</text>
</comment>
<dbReference type="Gene3D" id="1.10.10.10">
    <property type="entry name" value="Winged helix-like DNA-binding domain superfamily/Winged helix DNA-binding domain"/>
    <property type="match status" value="1"/>
</dbReference>
<dbReference type="EMBL" id="BMSA01000009">
    <property type="protein sequence ID" value="GGT55389.1"/>
    <property type="molecule type" value="Genomic_DNA"/>
</dbReference>
<dbReference type="SUPFAM" id="SSF46785">
    <property type="entry name" value="Winged helix' DNA-binding domain"/>
    <property type="match status" value="1"/>
</dbReference>
<keyword evidence="2" id="KW-1185">Reference proteome</keyword>
<evidence type="ECO:0000313" key="1">
    <source>
        <dbReference type="EMBL" id="GGT55389.1"/>
    </source>
</evidence>
<proteinExistence type="predicted"/>
<protein>
    <recommendedName>
        <fullName evidence="3">ArsR family transcriptional regulator</fullName>
    </recommendedName>
</protein>
<reference evidence="1" key="2">
    <citation type="submission" date="2020-09" db="EMBL/GenBank/DDBJ databases">
        <authorList>
            <person name="Sun Q."/>
            <person name="Ohkuma M."/>
        </authorList>
    </citation>
    <scope>NUCLEOTIDE SEQUENCE</scope>
    <source>
        <strain evidence="1">JCM 4125</strain>
    </source>
</reference>
<dbReference type="RefSeq" id="WP_189712269.1">
    <property type="nucleotide sequence ID" value="NZ_BMSA01000009.1"/>
</dbReference>
<dbReference type="InterPro" id="IPR036390">
    <property type="entry name" value="WH_DNA-bd_sf"/>
</dbReference>
<gene>
    <name evidence="1" type="ORF">GCM10010226_35630</name>
</gene>
<sequence length="95" mass="11039">MLSTPVGERRLDILEWLKEPARHFPPQRHADLVEDGVPAAVIAAKLGVRRQVADTHLALLADIGLLRAKRIRRRVYYRRDEMRIAEVARMFEKGW</sequence>
<evidence type="ECO:0008006" key="3">
    <source>
        <dbReference type="Google" id="ProtNLM"/>
    </source>
</evidence>
<dbReference type="InterPro" id="IPR036388">
    <property type="entry name" value="WH-like_DNA-bd_sf"/>
</dbReference>
<accession>A0A918HDJ7</accession>
<evidence type="ECO:0000313" key="2">
    <source>
        <dbReference type="Proteomes" id="UP000646776"/>
    </source>
</evidence>
<name>A0A918HDJ7_9ACTN</name>
<organism evidence="1 2">
    <name type="scientific">Streptomyces phaeofaciens</name>
    <dbReference type="NCBI Taxonomy" id="68254"/>
    <lineage>
        <taxon>Bacteria</taxon>
        <taxon>Bacillati</taxon>
        <taxon>Actinomycetota</taxon>
        <taxon>Actinomycetes</taxon>
        <taxon>Kitasatosporales</taxon>
        <taxon>Streptomycetaceae</taxon>
        <taxon>Streptomyces</taxon>
    </lineage>
</organism>
<dbReference type="Proteomes" id="UP000646776">
    <property type="component" value="Unassembled WGS sequence"/>
</dbReference>
<dbReference type="AlphaFoldDB" id="A0A918HDJ7"/>